<dbReference type="RefSeq" id="WP_127188809.1">
    <property type="nucleotide sequence ID" value="NZ_RZNJ01000004.1"/>
</dbReference>
<keyword evidence="14" id="KW-1185">Reference proteome</keyword>
<keyword evidence="8 12" id="KW-0812">Transmembrane</keyword>
<dbReference type="Proteomes" id="UP000281547">
    <property type="component" value="Unassembled WGS sequence"/>
</dbReference>
<dbReference type="GO" id="GO:0017004">
    <property type="term" value="P:cytochrome complex assembly"/>
    <property type="evidence" value="ECO:0007669"/>
    <property type="project" value="UniProtKB-KW"/>
</dbReference>
<evidence type="ECO:0000256" key="2">
    <source>
        <dbReference type="ARBA" id="ARBA00004377"/>
    </source>
</evidence>
<dbReference type="AlphaFoldDB" id="A0A433X7J3"/>
<evidence type="ECO:0000256" key="9">
    <source>
        <dbReference type="ARBA" id="ARBA00022748"/>
    </source>
</evidence>
<evidence type="ECO:0000256" key="6">
    <source>
        <dbReference type="ARBA" id="ARBA00022475"/>
    </source>
</evidence>
<evidence type="ECO:0000256" key="4">
    <source>
        <dbReference type="ARBA" id="ARBA00016461"/>
    </source>
</evidence>
<comment type="similarity">
    <text evidence="3 12">Belongs to the CcmD/CycX/HelD family.</text>
</comment>
<evidence type="ECO:0000256" key="1">
    <source>
        <dbReference type="ARBA" id="ARBA00002442"/>
    </source>
</evidence>
<dbReference type="GO" id="GO:0005886">
    <property type="term" value="C:plasma membrane"/>
    <property type="evidence" value="ECO:0007669"/>
    <property type="project" value="UniProtKB-SubCell"/>
</dbReference>
<organism evidence="13 14">
    <name type="scientific">Arsenicitalea aurantiaca</name>
    <dbReference type="NCBI Taxonomy" id="1783274"/>
    <lineage>
        <taxon>Bacteria</taxon>
        <taxon>Pseudomonadati</taxon>
        <taxon>Pseudomonadota</taxon>
        <taxon>Alphaproteobacteria</taxon>
        <taxon>Hyphomicrobiales</taxon>
        <taxon>Devosiaceae</taxon>
        <taxon>Arsenicitalea</taxon>
    </lineage>
</organism>
<comment type="caution">
    <text evidence="13">The sequence shown here is derived from an EMBL/GenBank/DDBJ whole genome shotgun (WGS) entry which is preliminary data.</text>
</comment>
<dbReference type="Pfam" id="PF04995">
    <property type="entry name" value="CcmD"/>
    <property type="match status" value="1"/>
</dbReference>
<proteinExistence type="inferred from homology"/>
<comment type="function">
    <text evidence="1 12">Required for the export of heme to the periplasm for the biogenesis of c-type cytochromes.</text>
</comment>
<evidence type="ECO:0000313" key="13">
    <source>
        <dbReference type="EMBL" id="RUT30029.1"/>
    </source>
</evidence>
<dbReference type="NCBIfam" id="TIGR03141">
    <property type="entry name" value="cytochro_ccmD"/>
    <property type="match status" value="1"/>
</dbReference>
<keyword evidence="9 12" id="KW-0201">Cytochrome c-type biogenesis</keyword>
<dbReference type="EMBL" id="RZNJ01000004">
    <property type="protein sequence ID" value="RUT30029.1"/>
    <property type="molecule type" value="Genomic_DNA"/>
</dbReference>
<accession>A0A433X7J3</accession>
<evidence type="ECO:0000256" key="7">
    <source>
        <dbReference type="ARBA" id="ARBA00022519"/>
    </source>
</evidence>
<evidence type="ECO:0000256" key="11">
    <source>
        <dbReference type="ARBA" id="ARBA00023136"/>
    </source>
</evidence>
<evidence type="ECO:0000313" key="14">
    <source>
        <dbReference type="Proteomes" id="UP000281547"/>
    </source>
</evidence>
<keyword evidence="7 12" id="KW-0997">Cell inner membrane</keyword>
<protein>
    <recommendedName>
        <fullName evidence="4 12">Heme exporter protein D</fullName>
    </recommendedName>
</protein>
<evidence type="ECO:0000256" key="5">
    <source>
        <dbReference type="ARBA" id="ARBA00022448"/>
    </source>
</evidence>
<evidence type="ECO:0000256" key="12">
    <source>
        <dbReference type="RuleBase" id="RU363101"/>
    </source>
</evidence>
<sequence length="57" mass="6170">MIELGQHAAFIVWAYLGVFIAMGTLIGLAILGDRRARGRLADLEARGIRRRSSGDSA</sequence>
<gene>
    <name evidence="13" type="primary">ccmD</name>
    <name evidence="13" type="ORF">EMQ25_11895</name>
</gene>
<dbReference type="OrthoDB" id="7868669at2"/>
<keyword evidence="11 12" id="KW-0472">Membrane</keyword>
<evidence type="ECO:0000256" key="10">
    <source>
        <dbReference type="ARBA" id="ARBA00022989"/>
    </source>
</evidence>
<name>A0A433X7J3_9HYPH</name>
<evidence type="ECO:0000256" key="3">
    <source>
        <dbReference type="ARBA" id="ARBA00008741"/>
    </source>
</evidence>
<evidence type="ECO:0000256" key="8">
    <source>
        <dbReference type="ARBA" id="ARBA00022692"/>
    </source>
</evidence>
<comment type="subcellular location">
    <subcellularLocation>
        <location evidence="2 12">Cell inner membrane</location>
        <topology evidence="2 12">Single-pass membrane protein</topology>
    </subcellularLocation>
</comment>
<dbReference type="GO" id="GO:0015886">
    <property type="term" value="P:heme transport"/>
    <property type="evidence" value="ECO:0007669"/>
    <property type="project" value="InterPro"/>
</dbReference>
<keyword evidence="10 12" id="KW-1133">Transmembrane helix</keyword>
<feature type="transmembrane region" description="Helical" evidence="12">
    <location>
        <begin position="12"/>
        <end position="31"/>
    </location>
</feature>
<reference evidence="13 14" key="1">
    <citation type="journal article" date="2016" name="Int. J. Syst. Evol. Microbiol.">
        <title>Arsenicitalea aurantiaca gen. nov., sp. nov., a new member of the family Hyphomicrobiaceae, isolated from high-arsenic sediment.</title>
        <authorList>
            <person name="Mu Y."/>
            <person name="Zhou L."/>
            <person name="Zeng X.C."/>
            <person name="Liu L."/>
            <person name="Pan Y."/>
            <person name="Chen X."/>
            <person name="Wang J."/>
            <person name="Li S."/>
            <person name="Li W.J."/>
            <person name="Wang Y."/>
        </authorList>
    </citation>
    <scope>NUCLEOTIDE SEQUENCE [LARGE SCALE GENOMIC DNA]</scope>
    <source>
        <strain evidence="13 14">42-50</strain>
    </source>
</reference>
<dbReference type="InterPro" id="IPR007078">
    <property type="entry name" value="Haem_export_protD_CcmD"/>
</dbReference>
<keyword evidence="6 12" id="KW-1003">Cell membrane</keyword>
<keyword evidence="5 12" id="KW-0813">Transport</keyword>